<dbReference type="InterPro" id="IPR000600">
    <property type="entry name" value="ROK"/>
</dbReference>
<protein>
    <submittedName>
        <fullName evidence="2">Glucose kinase</fullName>
    </submittedName>
</protein>
<gene>
    <name evidence="2" type="ORF">SHTP_4470</name>
</gene>
<dbReference type="SUPFAM" id="SSF53067">
    <property type="entry name" value="Actin-like ATPase domain"/>
    <property type="match status" value="1"/>
</dbReference>
<reference evidence="2 3" key="1">
    <citation type="submission" date="2016-08" db="EMBL/GenBank/DDBJ databases">
        <title>Complete genome sequence of Mycobacterium shinshuense, a subspecies of M. ulcerans.</title>
        <authorList>
            <person name="Yoshida M."/>
            <person name="Ogura Y."/>
            <person name="Hayashi T."/>
            <person name="Hoshino Y."/>
        </authorList>
    </citation>
    <scope>NUCLEOTIDE SEQUENCE [LARGE SCALE GENOMIC DNA]</scope>
    <source>
        <strain evidence="3">ATCC 33728</strain>
    </source>
</reference>
<accession>A0A1B4Y8J0</accession>
<name>A0A1B4Y8J0_MYCUL</name>
<dbReference type="GO" id="GO:0016301">
    <property type="term" value="F:kinase activity"/>
    <property type="evidence" value="ECO:0007669"/>
    <property type="project" value="UniProtKB-KW"/>
</dbReference>
<dbReference type="Proteomes" id="UP000218067">
    <property type="component" value="Chromosome"/>
</dbReference>
<evidence type="ECO:0000313" key="3">
    <source>
        <dbReference type="Proteomes" id="UP000218067"/>
    </source>
</evidence>
<evidence type="ECO:0000313" key="2">
    <source>
        <dbReference type="EMBL" id="BAV43376.1"/>
    </source>
</evidence>
<dbReference type="Gene3D" id="3.30.420.40">
    <property type="match status" value="2"/>
</dbReference>
<dbReference type="Pfam" id="PF00480">
    <property type="entry name" value="ROK"/>
    <property type="match status" value="1"/>
</dbReference>
<evidence type="ECO:0000256" key="1">
    <source>
        <dbReference type="ARBA" id="ARBA00006479"/>
    </source>
</evidence>
<proteinExistence type="inferred from homology"/>
<dbReference type="EMBL" id="AP017624">
    <property type="protein sequence ID" value="BAV43376.1"/>
    <property type="molecule type" value="Genomic_DNA"/>
</dbReference>
<comment type="similarity">
    <text evidence="1">Belongs to the ROK (NagC/XylR) family.</text>
</comment>
<dbReference type="AlphaFoldDB" id="A0A1B4Y8J0"/>
<keyword evidence="2" id="KW-0418">Kinase</keyword>
<organism evidence="2 3">
    <name type="scientific">Mycobacterium ulcerans subsp. shinshuense</name>
    <dbReference type="NCBI Taxonomy" id="1124626"/>
    <lineage>
        <taxon>Bacteria</taxon>
        <taxon>Bacillati</taxon>
        <taxon>Actinomycetota</taxon>
        <taxon>Actinomycetes</taxon>
        <taxon>Mycobacteriales</taxon>
        <taxon>Mycobacteriaceae</taxon>
        <taxon>Mycobacterium</taxon>
        <taxon>Mycobacterium ulcerans group</taxon>
    </lineage>
</organism>
<dbReference type="RefSeq" id="WP_096371904.1">
    <property type="nucleotide sequence ID" value="NZ_AP017624.1"/>
</dbReference>
<sequence>MTTLATDIATSTMAADLGGTWLRLRVGGPGTEVKRHMAPSLLNFPEQSVAQLRERLVDELCAAAPAGAHAAISCGAALDHRRGILYGSGPLWGAEAAPFDLAEALRLRRPDVTWLLVNDLTAGLADFTARWAGPSTRRIGYLTISSGIALRIADLRTSEIPVDEWGLQGEVGHLPTQADPVLRGLICECGVPDHLAAHASGPGIGRIAGRLGALPPNTSLLQWFPRALAAGDAAAVSVLQAAVAPIAALIRMLWCVDPHLDLLGIGGGVVEGLGSHYERELREQLRGGSCYADRGFSESWLDERLVFCADSSADIDCLRGAQLMCDERLKATA</sequence>
<dbReference type="GeneID" id="93439035"/>
<keyword evidence="2" id="KW-0808">Transferase</keyword>
<dbReference type="InterPro" id="IPR043129">
    <property type="entry name" value="ATPase_NBD"/>
</dbReference>